<feature type="domain" description="ABC transporter" evidence="10">
    <location>
        <begin position="6"/>
        <end position="236"/>
    </location>
</feature>
<dbReference type="PANTHER" id="PTHR43553:SF24">
    <property type="entry name" value="ENERGY-COUPLING FACTOR TRANSPORTER ATP-BINDING PROTEIN ECFA1"/>
    <property type="match status" value="1"/>
</dbReference>
<gene>
    <name evidence="11" type="ORF">KI809_06760</name>
</gene>
<dbReference type="InterPro" id="IPR015856">
    <property type="entry name" value="ABC_transpr_CbiO/EcfA_su"/>
</dbReference>
<proteinExistence type="inferred from homology"/>
<feature type="region of interest" description="Disordered" evidence="9">
    <location>
        <begin position="258"/>
        <end position="279"/>
    </location>
</feature>
<evidence type="ECO:0000256" key="2">
    <source>
        <dbReference type="ARBA" id="ARBA00005417"/>
    </source>
</evidence>
<dbReference type="Pfam" id="PF00005">
    <property type="entry name" value="ABC_tran"/>
    <property type="match status" value="1"/>
</dbReference>
<dbReference type="CDD" id="cd03225">
    <property type="entry name" value="ABC_cobalt_CbiO_domain1"/>
    <property type="match status" value="1"/>
</dbReference>
<dbReference type="FunFam" id="3.40.50.300:FF:000224">
    <property type="entry name" value="Energy-coupling factor transporter ATP-binding protein EcfA"/>
    <property type="match status" value="1"/>
</dbReference>
<name>A0AAW4L7K0_9BACT</name>
<dbReference type="InterPro" id="IPR003439">
    <property type="entry name" value="ABC_transporter-like_ATP-bd"/>
</dbReference>
<keyword evidence="8" id="KW-0472">Membrane</keyword>
<keyword evidence="4" id="KW-1003">Cell membrane</keyword>
<dbReference type="Gene3D" id="3.40.50.300">
    <property type="entry name" value="P-loop containing nucleotide triphosphate hydrolases"/>
    <property type="match status" value="1"/>
</dbReference>
<comment type="similarity">
    <text evidence="2">Belongs to the ABC transporter superfamily.</text>
</comment>
<feature type="compositionally biased region" description="Basic residues" evidence="9">
    <location>
        <begin position="260"/>
        <end position="279"/>
    </location>
</feature>
<dbReference type="InterPro" id="IPR003593">
    <property type="entry name" value="AAA+_ATPase"/>
</dbReference>
<evidence type="ECO:0000259" key="10">
    <source>
        <dbReference type="PROSITE" id="PS50893"/>
    </source>
</evidence>
<dbReference type="InterPro" id="IPR027417">
    <property type="entry name" value="P-loop_NTPase"/>
</dbReference>
<dbReference type="SUPFAM" id="SSF52540">
    <property type="entry name" value="P-loop containing nucleoside triphosphate hydrolases"/>
    <property type="match status" value="1"/>
</dbReference>
<evidence type="ECO:0000256" key="4">
    <source>
        <dbReference type="ARBA" id="ARBA00022475"/>
    </source>
</evidence>
<evidence type="ECO:0000256" key="3">
    <source>
        <dbReference type="ARBA" id="ARBA00022448"/>
    </source>
</evidence>
<keyword evidence="12" id="KW-1185">Reference proteome</keyword>
<evidence type="ECO:0000256" key="5">
    <source>
        <dbReference type="ARBA" id="ARBA00022741"/>
    </source>
</evidence>
<dbReference type="PROSITE" id="PS50893">
    <property type="entry name" value="ABC_TRANSPORTER_2"/>
    <property type="match status" value="1"/>
</dbReference>
<evidence type="ECO:0000313" key="11">
    <source>
        <dbReference type="EMBL" id="MBT0663999.1"/>
    </source>
</evidence>
<organism evidence="11 12">
    <name type="scientific">Geoanaerobacter pelophilus</name>
    <dbReference type="NCBI Taxonomy" id="60036"/>
    <lineage>
        <taxon>Bacteria</taxon>
        <taxon>Pseudomonadati</taxon>
        <taxon>Thermodesulfobacteriota</taxon>
        <taxon>Desulfuromonadia</taxon>
        <taxon>Geobacterales</taxon>
        <taxon>Geobacteraceae</taxon>
        <taxon>Geoanaerobacter</taxon>
    </lineage>
</organism>
<evidence type="ECO:0000256" key="9">
    <source>
        <dbReference type="SAM" id="MobiDB-lite"/>
    </source>
</evidence>
<dbReference type="GO" id="GO:0043190">
    <property type="term" value="C:ATP-binding cassette (ABC) transporter complex"/>
    <property type="evidence" value="ECO:0007669"/>
    <property type="project" value="TreeGrafter"/>
</dbReference>
<keyword evidence="6 11" id="KW-0067">ATP-binding</keyword>
<evidence type="ECO:0000256" key="8">
    <source>
        <dbReference type="ARBA" id="ARBA00023136"/>
    </source>
</evidence>
<dbReference type="PANTHER" id="PTHR43553">
    <property type="entry name" value="HEAVY METAL TRANSPORTER"/>
    <property type="match status" value="1"/>
</dbReference>
<evidence type="ECO:0000256" key="7">
    <source>
        <dbReference type="ARBA" id="ARBA00022967"/>
    </source>
</evidence>
<comment type="caution">
    <text evidence="11">The sequence shown here is derived from an EMBL/GenBank/DDBJ whole genome shotgun (WGS) entry which is preliminary data.</text>
</comment>
<evidence type="ECO:0000256" key="1">
    <source>
        <dbReference type="ARBA" id="ARBA00004236"/>
    </source>
</evidence>
<comment type="subcellular location">
    <subcellularLocation>
        <location evidence="1">Cell membrane</location>
    </subcellularLocation>
</comment>
<dbReference type="InterPro" id="IPR050095">
    <property type="entry name" value="ECF_ABC_transporter_ATP-bd"/>
</dbReference>
<reference evidence="11 12" key="1">
    <citation type="submission" date="2021-05" db="EMBL/GenBank/DDBJ databases">
        <title>The draft genome of Geobacter pelophilus DSM 12255.</title>
        <authorList>
            <person name="Xu Z."/>
            <person name="Masuda Y."/>
            <person name="Itoh H."/>
            <person name="Senoo K."/>
        </authorList>
    </citation>
    <scope>NUCLEOTIDE SEQUENCE [LARGE SCALE GENOMIC DNA]</scope>
    <source>
        <strain evidence="11 12">DSM 12255</strain>
    </source>
</reference>
<keyword evidence="5" id="KW-0547">Nucleotide-binding</keyword>
<dbReference type="EMBL" id="JAHCVJ010000002">
    <property type="protein sequence ID" value="MBT0663999.1"/>
    <property type="molecule type" value="Genomic_DNA"/>
</dbReference>
<dbReference type="AlphaFoldDB" id="A0AAW4L7K0"/>
<dbReference type="SMART" id="SM00382">
    <property type="entry name" value="AAA"/>
    <property type="match status" value="1"/>
</dbReference>
<dbReference type="GO" id="GO:0016887">
    <property type="term" value="F:ATP hydrolysis activity"/>
    <property type="evidence" value="ECO:0007669"/>
    <property type="project" value="InterPro"/>
</dbReference>
<accession>A0AAW4L7K0</accession>
<evidence type="ECO:0000313" key="12">
    <source>
        <dbReference type="Proteomes" id="UP000811899"/>
    </source>
</evidence>
<dbReference type="GO" id="GO:0005524">
    <property type="term" value="F:ATP binding"/>
    <property type="evidence" value="ECO:0007669"/>
    <property type="project" value="UniProtKB-KW"/>
</dbReference>
<dbReference type="Proteomes" id="UP000811899">
    <property type="component" value="Unassembled WGS sequence"/>
</dbReference>
<dbReference type="GO" id="GO:0042626">
    <property type="term" value="F:ATPase-coupled transmembrane transporter activity"/>
    <property type="evidence" value="ECO:0007669"/>
    <property type="project" value="TreeGrafter"/>
</dbReference>
<protein>
    <submittedName>
        <fullName evidence="11">Energy-coupling factor ABC transporter ATP-binding protein</fullName>
    </submittedName>
</protein>
<sequence length="279" mass="31032">MSHHIVEVKNLRHIYPDGTAALKDISFRITHGESVGIIGANGAGKSTLLLHLNGYLAPTSGSIKIGDFPLSKGTLPEIRRTVGMVFQDPDDQLFMPTVFEDVAFGPLNLGFTSADAEQCVMAALERVDAAHLKDKPPYHLSGGEKKRVAIATVLSMSPDILVMDEPTNGLDPFARRQLMGLMREFQHTRIITSHDLDMVMELCSRVIVLKDGEVRADGLTRDIFGDDELLAECRLEKPLSMQGCPVCSGRIPVFTPDDHHHHHDHPHEHHHDHHHHHKH</sequence>
<dbReference type="PROSITE" id="PS00211">
    <property type="entry name" value="ABC_TRANSPORTER_1"/>
    <property type="match status" value="1"/>
</dbReference>
<keyword evidence="7" id="KW-1278">Translocase</keyword>
<dbReference type="InterPro" id="IPR017871">
    <property type="entry name" value="ABC_transporter-like_CS"/>
</dbReference>
<evidence type="ECO:0000256" key="6">
    <source>
        <dbReference type="ARBA" id="ARBA00022840"/>
    </source>
</evidence>
<keyword evidence="3" id="KW-0813">Transport</keyword>
<dbReference type="RefSeq" id="WP_214170771.1">
    <property type="nucleotide sequence ID" value="NZ_JAHCVJ010000002.1"/>
</dbReference>